<sequence>MDSFRSSLVGLLGLLGQYIPSFRSNQIISSSESIKLRMKCEFLMLDLELAGEEVDDFDKFSSSDPVSRLHKCVTVIRRMADMGELNQLNIDQVFELAEQVLEESRRGRGRVSDATLPYGTNDRLILRRSDHLQGCLARASEQVLGALLNLSSCCRGTHVARIQLDGFPVVGSPQDNRAFGLFLSSHGEASNCAWQETTFKTGSTQRRLDSPRACLGQLIDAGALRGCQEGGHFPRGDKAALCLNLALGMLHLSTEAWIQTSWSVDNLYFTASDVTARRITDIHRPYLSRALIKKDPEFPAHSGDSLPVARSAILAFAQVVVEVHLGQRLFPKEIDMNKRTDEALLESLQKFVQDSEHKSNLHYQVIEAITDCANFYSDQVAQSFQRNVLGRNPDPEWIFDRIVSRLEEDSACYRPCIDRRGGLQSRWQYNEQHSDIKSYDRISGLIAHEGTWFAKLDHVNYILDAAVDDLYPKVKIAVLDTGIDPQDISAADIKSHMYKDFVEPEASTRRDNTGHGTSIIDLIYRVYADAEIYVARVFESEKATEDTPKHINEAINWARGHEVDVICMAFGFETDPKALKALVEHIKNATAEQILVFAAASNGGHDTEVMLPARLDDVLCIFSTDAGTRHSAAINPPALNAFYNFAMLGENVRLRGSKFDSGTSYSTAIACAFAARLLDFSRQGDIGGILESERLLKEKQCMEMVLSELSNKDAVYDCIVPWKLLGRKWDFDRHPSETDRKDARHKIFRLLLGVLEKYS</sequence>
<dbReference type="InterPro" id="IPR056002">
    <property type="entry name" value="DUF7580"/>
</dbReference>
<accession>A0A135T388</accession>
<comment type="caution">
    <text evidence="8">The sequence shown here is derived from an EMBL/GenBank/DDBJ whole genome shotgun (WGS) entry which is preliminary data.</text>
</comment>
<evidence type="ECO:0000313" key="9">
    <source>
        <dbReference type="Proteomes" id="UP000070328"/>
    </source>
</evidence>
<dbReference type="InterPro" id="IPR000209">
    <property type="entry name" value="Peptidase_S8/S53_dom"/>
</dbReference>
<organism evidence="8 9">
    <name type="scientific">Colletotrichum simmondsii</name>
    <dbReference type="NCBI Taxonomy" id="703756"/>
    <lineage>
        <taxon>Eukaryota</taxon>
        <taxon>Fungi</taxon>
        <taxon>Dikarya</taxon>
        <taxon>Ascomycota</taxon>
        <taxon>Pezizomycotina</taxon>
        <taxon>Sordariomycetes</taxon>
        <taxon>Hypocreomycetidae</taxon>
        <taxon>Glomerellales</taxon>
        <taxon>Glomerellaceae</taxon>
        <taxon>Colletotrichum</taxon>
        <taxon>Colletotrichum acutatum species complex</taxon>
    </lineage>
</organism>
<dbReference type="PROSITE" id="PS00136">
    <property type="entry name" value="SUBTILASE_ASP"/>
    <property type="match status" value="1"/>
</dbReference>
<protein>
    <submittedName>
        <fullName evidence="8">Extracellular alkaline serine protease</fullName>
    </submittedName>
</protein>
<dbReference type="Gene3D" id="3.40.50.200">
    <property type="entry name" value="Peptidase S8/S53 domain"/>
    <property type="match status" value="1"/>
</dbReference>
<gene>
    <name evidence="8" type="ORF">CSIM01_09564</name>
</gene>
<dbReference type="PROSITE" id="PS51892">
    <property type="entry name" value="SUBTILASE"/>
    <property type="match status" value="1"/>
</dbReference>
<dbReference type="InterPro" id="IPR050131">
    <property type="entry name" value="Peptidase_S8_subtilisin-like"/>
</dbReference>
<dbReference type="Proteomes" id="UP000070328">
    <property type="component" value="Unassembled WGS sequence"/>
</dbReference>
<dbReference type="Pfam" id="PF24476">
    <property type="entry name" value="DUF7580"/>
    <property type="match status" value="1"/>
</dbReference>
<keyword evidence="9" id="KW-1185">Reference proteome</keyword>
<keyword evidence="3" id="KW-0378">Hydrolase</keyword>
<keyword evidence="4" id="KW-0720">Serine protease</keyword>
<dbReference type="PANTHER" id="PTHR43806">
    <property type="entry name" value="PEPTIDASE S8"/>
    <property type="match status" value="1"/>
</dbReference>
<dbReference type="PANTHER" id="PTHR43806:SF11">
    <property type="entry name" value="CEREVISIN-RELATED"/>
    <property type="match status" value="1"/>
</dbReference>
<dbReference type="InterPro" id="IPR036852">
    <property type="entry name" value="Peptidase_S8/S53_dom_sf"/>
</dbReference>
<evidence type="ECO:0000256" key="4">
    <source>
        <dbReference type="ARBA" id="ARBA00022825"/>
    </source>
</evidence>
<dbReference type="GO" id="GO:0004252">
    <property type="term" value="F:serine-type endopeptidase activity"/>
    <property type="evidence" value="ECO:0007669"/>
    <property type="project" value="InterPro"/>
</dbReference>
<evidence type="ECO:0000259" key="7">
    <source>
        <dbReference type="Pfam" id="PF24476"/>
    </source>
</evidence>
<dbReference type="OrthoDB" id="4846506at2759"/>
<evidence type="ECO:0000256" key="1">
    <source>
        <dbReference type="ARBA" id="ARBA00011073"/>
    </source>
</evidence>
<reference evidence="8 9" key="1">
    <citation type="submission" date="2014-02" db="EMBL/GenBank/DDBJ databases">
        <title>The genome sequence of Colletotrichum simmondsii CBS122122.</title>
        <authorList>
            <person name="Baroncelli R."/>
            <person name="Thon M.R."/>
        </authorList>
    </citation>
    <scope>NUCLEOTIDE SEQUENCE [LARGE SCALE GENOMIC DNA]</scope>
    <source>
        <strain evidence="8 9">CBS122122</strain>
    </source>
</reference>
<proteinExistence type="inferred from homology"/>
<evidence type="ECO:0000256" key="5">
    <source>
        <dbReference type="PROSITE-ProRule" id="PRU01240"/>
    </source>
</evidence>
<dbReference type="CDD" id="cd00306">
    <property type="entry name" value="Peptidases_S8_S53"/>
    <property type="match status" value="1"/>
</dbReference>
<evidence type="ECO:0000313" key="8">
    <source>
        <dbReference type="EMBL" id="KXH42602.1"/>
    </source>
</evidence>
<keyword evidence="2 8" id="KW-0645">Protease</keyword>
<dbReference type="EMBL" id="JFBX01000296">
    <property type="protein sequence ID" value="KXH42602.1"/>
    <property type="molecule type" value="Genomic_DNA"/>
</dbReference>
<name>A0A135T388_9PEZI</name>
<evidence type="ECO:0000256" key="2">
    <source>
        <dbReference type="ARBA" id="ARBA00022670"/>
    </source>
</evidence>
<dbReference type="GO" id="GO:0006508">
    <property type="term" value="P:proteolysis"/>
    <property type="evidence" value="ECO:0007669"/>
    <property type="project" value="UniProtKB-KW"/>
</dbReference>
<dbReference type="SUPFAM" id="SSF52743">
    <property type="entry name" value="Subtilisin-like"/>
    <property type="match status" value="1"/>
</dbReference>
<dbReference type="InterPro" id="IPR023827">
    <property type="entry name" value="Peptidase_S8_Asp-AS"/>
</dbReference>
<comment type="caution">
    <text evidence="5">Lacks conserved residue(s) required for the propagation of feature annotation.</text>
</comment>
<dbReference type="AlphaFoldDB" id="A0A135T388"/>
<comment type="similarity">
    <text evidence="1 5">Belongs to the peptidase S8 family.</text>
</comment>
<dbReference type="Pfam" id="PF00082">
    <property type="entry name" value="Peptidase_S8"/>
    <property type="match status" value="1"/>
</dbReference>
<feature type="domain" description="Peptidase S8/S53" evidence="6">
    <location>
        <begin position="473"/>
        <end position="679"/>
    </location>
</feature>
<evidence type="ECO:0000259" key="6">
    <source>
        <dbReference type="Pfam" id="PF00082"/>
    </source>
</evidence>
<feature type="domain" description="DUF7580" evidence="7">
    <location>
        <begin position="205"/>
        <end position="409"/>
    </location>
</feature>
<evidence type="ECO:0000256" key="3">
    <source>
        <dbReference type="ARBA" id="ARBA00022801"/>
    </source>
</evidence>